<dbReference type="InParanoid" id="E3LUV8"/>
<accession>E3LUV8</accession>
<dbReference type="FunCoup" id="E3LUV8">
    <property type="interactions" value="3"/>
</dbReference>
<dbReference type="InterPro" id="IPR004951">
    <property type="entry name" value="DUF268_CAE_spp"/>
</dbReference>
<evidence type="ECO:0000313" key="2">
    <source>
        <dbReference type="EMBL" id="EFP11084.1"/>
    </source>
</evidence>
<dbReference type="EMBL" id="DS268415">
    <property type="protein sequence ID" value="EFP11084.1"/>
    <property type="molecule type" value="Genomic_DNA"/>
</dbReference>
<keyword evidence="1" id="KW-0812">Transmembrane</keyword>
<name>E3LUV8_CAERE</name>
<feature type="transmembrane region" description="Helical" evidence="1">
    <location>
        <begin position="15"/>
        <end position="33"/>
    </location>
</feature>
<dbReference type="PANTHER" id="PTHR31562">
    <property type="entry name" value="PROTEIN CBG18972"/>
    <property type="match status" value="1"/>
</dbReference>
<sequence>MIANRANTPPLFPRIFPLLVVFGALVIVFTVYTNSGSSKYLDRVSSRIKYPINGTGFSKQLIDYDLHDYNVKTYKGYVNMYELNEKVFKLYGYEIEKPTLPVPTLRMINEPTCELVFSEWLRVSQEPQPNNPPKYIPSGESDAFLLFGYAAVESWYMNDKNSYFGEKPKNWDKLSEMITWPKEKLAEIAYVTESVSVYNAMASHRLDGMSGVVIGSMQPWVEVMALRNGAEKILTVEYNRLTIQEEFRDRMSSILPVEFVRNWHTYADKFDFAASFSSIEHSGLGRYGDPMDPIGDLREMLKIKCILKKGGLLFLGFPLGTDAIQYNVHRIYGPIRLAMMFYGFEWLSTFSGGLENAFDLNSQRLHSNVKFGMHQYTMVLKKL</sequence>
<proteinExistence type="predicted"/>
<keyword evidence="1" id="KW-1133">Transmembrane helix</keyword>
<keyword evidence="3" id="KW-1185">Reference proteome</keyword>
<dbReference type="AlphaFoldDB" id="E3LUV8"/>
<dbReference type="Proteomes" id="UP000008281">
    <property type="component" value="Unassembled WGS sequence"/>
</dbReference>
<dbReference type="HOGENOM" id="CLU_065866_0_0_1"/>
<evidence type="ECO:0000256" key="1">
    <source>
        <dbReference type="SAM" id="Phobius"/>
    </source>
</evidence>
<dbReference type="OrthoDB" id="428346at2759"/>
<keyword evidence="1" id="KW-0472">Membrane</keyword>
<dbReference type="PANTHER" id="PTHR31562:SF4">
    <property type="entry name" value="DUF268 DOMAIN-CONTAINING PROTEIN-RELATED"/>
    <property type="match status" value="1"/>
</dbReference>
<evidence type="ECO:0000313" key="3">
    <source>
        <dbReference type="Proteomes" id="UP000008281"/>
    </source>
</evidence>
<dbReference type="eggNOG" id="ENOG502S13E">
    <property type="taxonomic scope" value="Eukaryota"/>
</dbReference>
<protein>
    <submittedName>
        <fullName evidence="2">Uncharacterized protein</fullName>
    </submittedName>
</protein>
<gene>
    <name evidence="2" type="ORF">CRE_30892</name>
</gene>
<dbReference type="Pfam" id="PF03269">
    <property type="entry name" value="DUF268"/>
    <property type="match status" value="1"/>
</dbReference>
<reference evidence="2" key="1">
    <citation type="submission" date="2007-07" db="EMBL/GenBank/DDBJ databases">
        <title>PCAP assembly of the Caenorhabditis remanei genome.</title>
        <authorList>
            <consortium name="The Caenorhabditis remanei Sequencing Consortium"/>
            <person name="Wilson R.K."/>
        </authorList>
    </citation>
    <scope>NUCLEOTIDE SEQUENCE [LARGE SCALE GENOMIC DNA]</scope>
    <source>
        <strain evidence="2">PB4641</strain>
    </source>
</reference>
<dbReference type="OMA" id="GFEWLST"/>
<organism evidence="3">
    <name type="scientific">Caenorhabditis remanei</name>
    <name type="common">Caenorhabditis vulgaris</name>
    <dbReference type="NCBI Taxonomy" id="31234"/>
    <lineage>
        <taxon>Eukaryota</taxon>
        <taxon>Metazoa</taxon>
        <taxon>Ecdysozoa</taxon>
        <taxon>Nematoda</taxon>
        <taxon>Chromadorea</taxon>
        <taxon>Rhabditida</taxon>
        <taxon>Rhabditina</taxon>
        <taxon>Rhabditomorpha</taxon>
        <taxon>Rhabditoidea</taxon>
        <taxon>Rhabditidae</taxon>
        <taxon>Peloderinae</taxon>
        <taxon>Caenorhabditis</taxon>
    </lineage>
</organism>